<dbReference type="EMBL" id="AP025523">
    <property type="protein sequence ID" value="BDE08190.1"/>
    <property type="molecule type" value="Genomic_DNA"/>
</dbReference>
<gene>
    <name evidence="3" type="ORF">WPS_34660</name>
</gene>
<evidence type="ECO:0000313" key="4">
    <source>
        <dbReference type="Proteomes" id="UP001317532"/>
    </source>
</evidence>
<keyword evidence="1" id="KW-0328">Glycosyltransferase</keyword>
<accession>A0AAN2CB06</accession>
<dbReference type="GO" id="GO:0005829">
    <property type="term" value="C:cytosol"/>
    <property type="evidence" value="ECO:0007669"/>
    <property type="project" value="TreeGrafter"/>
</dbReference>
<keyword evidence="4" id="KW-1185">Reference proteome</keyword>
<evidence type="ECO:0000256" key="1">
    <source>
        <dbReference type="ARBA" id="ARBA00022676"/>
    </source>
</evidence>
<dbReference type="GO" id="GO:0009244">
    <property type="term" value="P:lipopolysaccharide core region biosynthetic process"/>
    <property type="evidence" value="ECO:0007669"/>
    <property type="project" value="TreeGrafter"/>
</dbReference>
<dbReference type="PANTHER" id="PTHR30160:SF1">
    <property type="entry name" value="LIPOPOLYSACCHARIDE 1,2-N-ACETYLGLUCOSAMINETRANSFERASE-RELATED"/>
    <property type="match status" value="1"/>
</dbReference>
<protein>
    <submittedName>
        <fullName evidence="3">Uncharacterized protein</fullName>
    </submittedName>
</protein>
<dbReference type="GO" id="GO:0008713">
    <property type="term" value="F:ADP-heptose-lipopolysaccharide heptosyltransferase activity"/>
    <property type="evidence" value="ECO:0007669"/>
    <property type="project" value="TreeGrafter"/>
</dbReference>
<dbReference type="KEGG" id="vab:WPS_34660"/>
<name>A0AAN2CB06_UNVUL</name>
<dbReference type="InterPro" id="IPR002201">
    <property type="entry name" value="Glyco_trans_9"/>
</dbReference>
<dbReference type="SUPFAM" id="SSF53756">
    <property type="entry name" value="UDP-Glycosyltransferase/glycogen phosphorylase"/>
    <property type="match status" value="1"/>
</dbReference>
<dbReference type="PANTHER" id="PTHR30160">
    <property type="entry name" value="TETRAACYLDISACCHARIDE 4'-KINASE-RELATED"/>
    <property type="match status" value="1"/>
</dbReference>
<evidence type="ECO:0000256" key="2">
    <source>
        <dbReference type="ARBA" id="ARBA00022679"/>
    </source>
</evidence>
<dbReference type="Pfam" id="PF01075">
    <property type="entry name" value="Glyco_transf_9"/>
    <property type="match status" value="1"/>
</dbReference>
<dbReference type="AlphaFoldDB" id="A0AAN2CB06"/>
<evidence type="ECO:0000313" key="3">
    <source>
        <dbReference type="EMBL" id="BDE08190.1"/>
    </source>
</evidence>
<proteinExistence type="predicted"/>
<dbReference type="Proteomes" id="UP001317532">
    <property type="component" value="Chromosome"/>
</dbReference>
<dbReference type="Gene3D" id="3.40.50.2000">
    <property type="entry name" value="Glycogen Phosphorylase B"/>
    <property type="match status" value="2"/>
</dbReference>
<keyword evidence="2" id="KW-0808">Transferase</keyword>
<sequence length="325" mass="34948">MRILLSRTDRVGDLILSTPAIASMRRSFPDAHITLACSRYNSVVVDRSPDVDELAILPEDVAPAAFGSRFRGVDLAVALAPRNVDHALVAATRAPRRVGYTYATRYLARLTLRTKLTDVVLSQADPATAERRPRMTIAHEVDQVLAVAIAAGATTLFRDLVLPVTEDDRAAAGPLPPRPIVVQLGKRWTEGGSTAESALTLFRELRALGHPLVATYGDDARALGEAVGRAGIADLVLGDLCFHAWAAVFAQAACVLTIDTGATHVASAVRVPTVVVFEHKWFRLASQEWSPYRVPNAILRKPPDESDASLRASRAEIVAAVASLL</sequence>
<reference evidence="3 4" key="1">
    <citation type="journal article" date="2022" name="ISME Commun">
        <title>Vulcanimicrobium alpinus gen. nov. sp. nov., the first cultivated representative of the candidate phylum 'Eremiobacterota', is a metabolically versatile aerobic anoxygenic phototroph.</title>
        <authorList>
            <person name="Yabe S."/>
            <person name="Muto K."/>
            <person name="Abe K."/>
            <person name="Yokota A."/>
            <person name="Staudigel H."/>
            <person name="Tebo B.M."/>
        </authorList>
    </citation>
    <scope>NUCLEOTIDE SEQUENCE [LARGE SCALE GENOMIC DNA]</scope>
    <source>
        <strain evidence="3 4">WC8-2</strain>
    </source>
</reference>
<dbReference type="InterPro" id="IPR051199">
    <property type="entry name" value="LPS_LOS_Heptosyltrfase"/>
</dbReference>
<organism evidence="3 4">
    <name type="scientific">Vulcanimicrobium alpinum</name>
    <dbReference type="NCBI Taxonomy" id="3016050"/>
    <lineage>
        <taxon>Bacteria</taxon>
        <taxon>Bacillati</taxon>
        <taxon>Vulcanimicrobiota</taxon>
        <taxon>Vulcanimicrobiia</taxon>
        <taxon>Vulcanimicrobiales</taxon>
        <taxon>Vulcanimicrobiaceae</taxon>
        <taxon>Vulcanimicrobium</taxon>
    </lineage>
</organism>
<dbReference type="RefSeq" id="WP_317995736.1">
    <property type="nucleotide sequence ID" value="NZ_AP025523.1"/>
</dbReference>